<dbReference type="RefSeq" id="XP_066926816.1">
    <property type="nucleotide sequence ID" value="XM_067070715.1"/>
</dbReference>
<evidence type="ECO:0000256" key="8">
    <source>
        <dbReference type="PIRSR" id="PIRSR621190-1"/>
    </source>
</evidence>
<feature type="binding site" evidence="9">
    <location>
        <position position="190"/>
    </location>
    <ligand>
        <name>Ca(2+)</name>
        <dbReference type="ChEBI" id="CHEBI:29108"/>
        <label>3</label>
    </ligand>
</feature>
<keyword evidence="4 10" id="KW-0732">Signal</keyword>
<keyword evidence="7" id="KW-0482">Metalloprotease</keyword>
<keyword evidence="5" id="KW-0378">Hydrolase</keyword>
<feature type="binding site" evidence="9">
    <location>
        <position position="220"/>
    </location>
    <ligand>
        <name>Zn(2+)</name>
        <dbReference type="ChEBI" id="CHEBI:29105"/>
        <label>2</label>
        <note>catalytic</note>
    </ligand>
</feature>
<dbReference type="Gene3D" id="3.40.390.10">
    <property type="entry name" value="Collagenase (Catalytic Domain)"/>
    <property type="match status" value="1"/>
</dbReference>
<feature type="active site" evidence="8">
    <location>
        <position position="211"/>
    </location>
</feature>
<dbReference type="GeneID" id="136814200"/>
<feature type="domain" description="Peptidase metallopeptidase" evidence="11">
    <location>
        <begin position="92"/>
        <end position="256"/>
    </location>
</feature>
<keyword evidence="6 9" id="KW-0862">Zinc</keyword>
<evidence type="ECO:0000256" key="5">
    <source>
        <dbReference type="ARBA" id="ARBA00022801"/>
    </source>
</evidence>
<keyword evidence="13" id="KW-1185">Reference proteome</keyword>
<evidence type="ECO:0000256" key="3">
    <source>
        <dbReference type="ARBA" id="ARBA00022723"/>
    </source>
</evidence>
<evidence type="ECO:0000313" key="13">
    <source>
        <dbReference type="Proteomes" id="UP000594262"/>
    </source>
</evidence>
<feature type="chain" id="PRO_5029849350" description="Peptidase metallopeptidase domain-containing protein" evidence="10">
    <location>
        <begin position="19"/>
        <end position="256"/>
    </location>
</feature>
<dbReference type="InterPro" id="IPR024079">
    <property type="entry name" value="MetalloPept_cat_dom_sf"/>
</dbReference>
<feature type="binding site" evidence="9">
    <location>
        <position position="188"/>
    </location>
    <ligand>
        <name>Ca(2+)</name>
        <dbReference type="ChEBI" id="CHEBI:29108"/>
        <label>1</label>
    </ligand>
</feature>
<dbReference type="GO" id="GO:0008270">
    <property type="term" value="F:zinc ion binding"/>
    <property type="evidence" value="ECO:0007669"/>
    <property type="project" value="InterPro"/>
</dbReference>
<feature type="binding site" evidence="9">
    <location>
        <position position="190"/>
    </location>
    <ligand>
        <name>Ca(2+)</name>
        <dbReference type="ChEBI" id="CHEBI:29108"/>
        <label>1</label>
    </ligand>
</feature>
<feature type="binding site" evidence="9">
    <location>
        <position position="154"/>
    </location>
    <ligand>
        <name>Zn(2+)</name>
        <dbReference type="ChEBI" id="CHEBI:29105"/>
        <label>1</label>
    </ligand>
</feature>
<evidence type="ECO:0000256" key="4">
    <source>
        <dbReference type="ARBA" id="ARBA00022729"/>
    </source>
</evidence>
<evidence type="ECO:0000256" key="2">
    <source>
        <dbReference type="ARBA" id="ARBA00022670"/>
    </source>
</evidence>
<dbReference type="CDD" id="cd04278">
    <property type="entry name" value="ZnMc_MMP"/>
    <property type="match status" value="1"/>
</dbReference>
<feature type="signal peptide" evidence="10">
    <location>
        <begin position="1"/>
        <end position="18"/>
    </location>
</feature>
<evidence type="ECO:0000256" key="7">
    <source>
        <dbReference type="ARBA" id="ARBA00023049"/>
    </source>
</evidence>
<feature type="binding site" evidence="9">
    <location>
        <position position="229"/>
    </location>
    <ligand>
        <name>Zn(2+)</name>
        <dbReference type="ChEBI" id="CHEBI:29105"/>
        <label>2</label>
        <note>catalytic</note>
    </ligand>
</feature>
<feature type="binding site" evidence="9">
    <location>
        <position position="144"/>
    </location>
    <ligand>
        <name>Ca(2+)</name>
        <dbReference type="ChEBI" id="CHEBI:29108"/>
        <label>2</label>
    </ligand>
</feature>
<comment type="cofactor">
    <cofactor evidence="9">
        <name>Ca(2+)</name>
        <dbReference type="ChEBI" id="CHEBI:29108"/>
    </cofactor>
    <text evidence="9">Can bind about 5 Ca(2+) ions per subunit.</text>
</comment>
<proteinExistence type="inferred from homology"/>
<feature type="binding site" evidence="9">
    <location>
        <position position="187"/>
    </location>
    <ligand>
        <name>Ca(2+)</name>
        <dbReference type="ChEBI" id="CHEBI:29108"/>
        <label>3</label>
    </ligand>
</feature>
<dbReference type="SUPFAM" id="SSF55486">
    <property type="entry name" value="Metalloproteases ('zincins'), catalytic domain"/>
    <property type="match status" value="1"/>
</dbReference>
<feature type="binding site" evidence="9">
    <location>
        <position position="175"/>
    </location>
    <ligand>
        <name>Zn(2+)</name>
        <dbReference type="ChEBI" id="CHEBI:29105"/>
        <label>1</label>
    </ligand>
</feature>
<keyword evidence="9" id="KW-0106">Calcium</keyword>
<evidence type="ECO:0000256" key="9">
    <source>
        <dbReference type="PIRSR" id="PIRSR621190-2"/>
    </source>
</evidence>
<dbReference type="GO" id="GO:0005615">
    <property type="term" value="C:extracellular space"/>
    <property type="evidence" value="ECO:0007669"/>
    <property type="project" value="TreeGrafter"/>
</dbReference>
<keyword evidence="2" id="KW-0645">Protease</keyword>
<dbReference type="AlphaFoldDB" id="A0A7M5VBZ9"/>
<dbReference type="InterPro" id="IPR036365">
    <property type="entry name" value="PGBD-like_sf"/>
</dbReference>
<feature type="binding site" evidence="9">
    <location>
        <position position="185"/>
    </location>
    <ligand>
        <name>Zn(2+)</name>
        <dbReference type="ChEBI" id="CHEBI:29105"/>
        <label>1</label>
    </ligand>
</feature>
<dbReference type="OrthoDB" id="406838at2759"/>
<organism evidence="12 13">
    <name type="scientific">Clytia hemisphaerica</name>
    <dbReference type="NCBI Taxonomy" id="252671"/>
    <lineage>
        <taxon>Eukaryota</taxon>
        <taxon>Metazoa</taxon>
        <taxon>Cnidaria</taxon>
        <taxon>Hydrozoa</taxon>
        <taxon>Hydroidolina</taxon>
        <taxon>Leptothecata</taxon>
        <taxon>Obeliida</taxon>
        <taxon>Clytiidae</taxon>
        <taxon>Clytia</taxon>
    </lineage>
</organism>
<dbReference type="GO" id="GO:0004222">
    <property type="term" value="F:metalloendopeptidase activity"/>
    <property type="evidence" value="ECO:0007669"/>
    <property type="project" value="InterPro"/>
</dbReference>
<dbReference type="GO" id="GO:0030198">
    <property type="term" value="P:extracellular matrix organization"/>
    <property type="evidence" value="ECO:0007669"/>
    <property type="project" value="TreeGrafter"/>
</dbReference>
<keyword evidence="3 9" id="KW-0479">Metal-binding</keyword>
<evidence type="ECO:0000259" key="11">
    <source>
        <dbReference type="SMART" id="SM00235"/>
    </source>
</evidence>
<sequence length="256" mass="29860">MKVLTFFIAVLLVVFVSTEDQGAKDYLTQFGFHDKHHFSDADLTESVRHFQITFGLNPSGKVDKDTQALMNTPRCGRPDNEYYGDLNYNAYYQPKWNKKELTYYFDSYTNDIDRDDLIRETAKAFKYWSDVSSLSFRRVDRNGDIVIAFGAKSHRDDRRGTCRTSFDGKGKVLAHAFYPKDGRLHFDDDENFAITKWKFWATSYQWVAVHEIGHILGLSHDTQDKSAIMYPYYRGLFSKLKLGSSDIRRIQNLYGR</sequence>
<dbReference type="InterPro" id="IPR002477">
    <property type="entry name" value="Peptidoglycan-bd-like"/>
</dbReference>
<evidence type="ECO:0000313" key="12">
    <source>
        <dbReference type="EnsemblMetazoa" id="CLYHEMP008126.1"/>
    </source>
</evidence>
<dbReference type="GO" id="GO:0030574">
    <property type="term" value="P:collagen catabolic process"/>
    <property type="evidence" value="ECO:0007669"/>
    <property type="project" value="TreeGrafter"/>
</dbReference>
<feature type="binding site" description="in inhibited form" evidence="9">
    <location>
        <position position="75"/>
    </location>
    <ligand>
        <name>Zn(2+)</name>
        <dbReference type="ChEBI" id="CHEBI:29105"/>
        <label>2</label>
        <note>catalytic</note>
    </ligand>
</feature>
<dbReference type="PRINTS" id="PR00138">
    <property type="entry name" value="MATRIXIN"/>
</dbReference>
<dbReference type="InterPro" id="IPR006026">
    <property type="entry name" value="Peptidase_Metallo"/>
</dbReference>
<dbReference type="PANTHER" id="PTHR10201">
    <property type="entry name" value="MATRIX METALLOPROTEINASE"/>
    <property type="match status" value="1"/>
</dbReference>
<dbReference type="GO" id="GO:0031012">
    <property type="term" value="C:extracellular matrix"/>
    <property type="evidence" value="ECO:0007669"/>
    <property type="project" value="InterPro"/>
</dbReference>
<dbReference type="Pfam" id="PF01471">
    <property type="entry name" value="PG_binding_1"/>
    <property type="match status" value="1"/>
</dbReference>
<dbReference type="Pfam" id="PF00413">
    <property type="entry name" value="Peptidase_M10"/>
    <property type="match status" value="1"/>
</dbReference>
<accession>A0A7M5VBZ9</accession>
<evidence type="ECO:0000256" key="6">
    <source>
        <dbReference type="ARBA" id="ARBA00022833"/>
    </source>
</evidence>
<name>A0A7M5VBZ9_9CNID</name>
<dbReference type="InterPro" id="IPR021190">
    <property type="entry name" value="Pept_M10A"/>
</dbReference>
<feature type="binding site" evidence="9">
    <location>
        <position position="214"/>
    </location>
    <ligand>
        <name>Zn(2+)</name>
        <dbReference type="ChEBI" id="CHEBI:29105"/>
        <label>2</label>
        <note>catalytic</note>
    </ligand>
</feature>
<comment type="cofactor">
    <cofactor evidence="9">
        <name>Zn(2+)</name>
        <dbReference type="ChEBI" id="CHEBI:29105"/>
    </cofactor>
    <text evidence="9">Binds 2 Zn(2+) ions per subunit.</text>
</comment>
<feature type="binding site" evidence="9">
    <location>
        <position position="111"/>
    </location>
    <ligand>
        <name>Ca(2+)</name>
        <dbReference type="ChEBI" id="CHEBI:29108"/>
        <label>1</label>
    </ligand>
</feature>
<feature type="binding site" evidence="9">
    <location>
        <position position="168"/>
    </location>
    <ligand>
        <name>Ca(2+)</name>
        <dbReference type="ChEBI" id="CHEBI:29108"/>
        <label>3</label>
    </ligand>
</feature>
<evidence type="ECO:0000256" key="1">
    <source>
        <dbReference type="ARBA" id="ARBA00010370"/>
    </source>
</evidence>
<feature type="binding site" evidence="9">
    <location>
        <position position="167"/>
    </location>
    <ligand>
        <name>Ca(2+)</name>
        <dbReference type="ChEBI" id="CHEBI:29108"/>
        <label>3</label>
    </ligand>
</feature>
<evidence type="ECO:0000256" key="10">
    <source>
        <dbReference type="SAM" id="SignalP"/>
    </source>
</evidence>
<dbReference type="InterPro" id="IPR001818">
    <property type="entry name" value="Pept_M10_metallopeptidase"/>
</dbReference>
<reference evidence="12" key="1">
    <citation type="submission" date="2021-01" db="UniProtKB">
        <authorList>
            <consortium name="EnsemblMetazoa"/>
        </authorList>
    </citation>
    <scope>IDENTIFICATION</scope>
</reference>
<feature type="binding site" evidence="9">
    <location>
        <position position="210"/>
    </location>
    <ligand>
        <name>Zn(2+)</name>
        <dbReference type="ChEBI" id="CHEBI:29105"/>
        <label>2</label>
        <note>catalytic</note>
    </ligand>
</feature>
<dbReference type="GO" id="GO:0006508">
    <property type="term" value="P:proteolysis"/>
    <property type="evidence" value="ECO:0007669"/>
    <property type="project" value="UniProtKB-KW"/>
</dbReference>
<dbReference type="EnsemblMetazoa" id="CLYHEMT008126.1">
    <property type="protein sequence ID" value="CLYHEMP008126.1"/>
    <property type="gene ID" value="CLYHEMG008126"/>
</dbReference>
<dbReference type="PANTHER" id="PTHR10201:SF291">
    <property type="entry name" value="MATRIX METALLOPROTEINASE 1, ISOFORM C-RELATED"/>
    <property type="match status" value="1"/>
</dbReference>
<dbReference type="SUPFAM" id="SSF47090">
    <property type="entry name" value="PGBD-like"/>
    <property type="match status" value="1"/>
</dbReference>
<dbReference type="SMART" id="SM00235">
    <property type="entry name" value="ZnMc"/>
    <property type="match status" value="1"/>
</dbReference>
<dbReference type="Proteomes" id="UP000594262">
    <property type="component" value="Unplaced"/>
</dbReference>
<dbReference type="InterPro" id="IPR033739">
    <property type="entry name" value="M10A_MMP"/>
</dbReference>
<feature type="binding site" evidence="9">
    <location>
        <position position="156"/>
    </location>
    <ligand>
        <name>Zn(2+)</name>
        <dbReference type="ChEBI" id="CHEBI:29105"/>
        <label>1</label>
    </ligand>
</feature>
<comment type="similarity">
    <text evidence="1">Belongs to the peptidase M10A family.</text>
</comment>
<protein>
    <recommendedName>
        <fullName evidence="11">Peptidase metallopeptidase domain-containing protein</fullName>
    </recommendedName>
</protein>